<dbReference type="AlphaFoldDB" id="A0A3P8RZT2"/>
<sequence length="90" mass="10288">MSLLMEVPFVLLSTRYKIVDKSEMFPINQAATQILPSHSPFRIVSKGFKYLGVEVTSAFSSLFVKNFGVLFEKCKKDMERWRNLPLSIVG</sequence>
<keyword evidence="2" id="KW-1185">Reference proteome</keyword>
<reference evidence="1" key="2">
    <citation type="submission" date="2025-08" db="UniProtKB">
        <authorList>
            <consortium name="Ensembl"/>
        </authorList>
    </citation>
    <scope>IDENTIFICATION</scope>
</reference>
<accession>A0A3P8RZT2</accession>
<name>A0A3P8RZT2_AMPPE</name>
<evidence type="ECO:0000313" key="2">
    <source>
        <dbReference type="Proteomes" id="UP000265080"/>
    </source>
</evidence>
<organism evidence="1 2">
    <name type="scientific">Amphiprion percula</name>
    <name type="common">Orange clownfish</name>
    <name type="synonym">Lutjanus percula</name>
    <dbReference type="NCBI Taxonomy" id="161767"/>
    <lineage>
        <taxon>Eukaryota</taxon>
        <taxon>Metazoa</taxon>
        <taxon>Chordata</taxon>
        <taxon>Craniata</taxon>
        <taxon>Vertebrata</taxon>
        <taxon>Euteleostomi</taxon>
        <taxon>Actinopterygii</taxon>
        <taxon>Neopterygii</taxon>
        <taxon>Teleostei</taxon>
        <taxon>Neoteleostei</taxon>
        <taxon>Acanthomorphata</taxon>
        <taxon>Ovalentaria</taxon>
        <taxon>Pomacentridae</taxon>
        <taxon>Amphiprion</taxon>
    </lineage>
</organism>
<dbReference type="Ensembl" id="ENSAPET00000004854.1">
    <property type="protein sequence ID" value="ENSAPEP00000004729.1"/>
    <property type="gene ID" value="ENSAPEG00000003414.1"/>
</dbReference>
<proteinExistence type="predicted"/>
<dbReference type="Proteomes" id="UP000265080">
    <property type="component" value="Chromosome 22"/>
</dbReference>
<reference evidence="1" key="3">
    <citation type="submission" date="2025-09" db="UniProtKB">
        <authorList>
            <consortium name="Ensembl"/>
        </authorList>
    </citation>
    <scope>IDENTIFICATION</scope>
</reference>
<reference evidence="1 2" key="1">
    <citation type="submission" date="2018-03" db="EMBL/GenBank/DDBJ databases">
        <title>Finding Nemo's genes: A chromosome-scale reference assembly of the genome of the orange clownfish Amphiprion percula.</title>
        <authorList>
            <person name="Lehmann R."/>
        </authorList>
    </citation>
    <scope>NUCLEOTIDE SEQUENCE</scope>
</reference>
<protein>
    <submittedName>
        <fullName evidence="1">Uncharacterized protein</fullName>
    </submittedName>
</protein>
<evidence type="ECO:0000313" key="1">
    <source>
        <dbReference type="Ensembl" id="ENSAPEP00000004729.1"/>
    </source>
</evidence>
<dbReference type="STRING" id="161767.ENSAPEP00000004729"/>